<protein>
    <submittedName>
        <fullName evidence="1">Uncharacterized protein</fullName>
    </submittedName>
</protein>
<dbReference type="OrthoDB" id="6427852at2759"/>
<keyword evidence="2" id="KW-1185">Reference proteome</keyword>
<dbReference type="Proteomes" id="UP000663879">
    <property type="component" value="Unassembled WGS sequence"/>
</dbReference>
<organism evidence="1 2">
    <name type="scientific">Brachionus calyciflorus</name>
    <dbReference type="NCBI Taxonomy" id="104777"/>
    <lineage>
        <taxon>Eukaryota</taxon>
        <taxon>Metazoa</taxon>
        <taxon>Spiralia</taxon>
        <taxon>Gnathifera</taxon>
        <taxon>Rotifera</taxon>
        <taxon>Eurotatoria</taxon>
        <taxon>Monogononta</taxon>
        <taxon>Pseudotrocha</taxon>
        <taxon>Ploima</taxon>
        <taxon>Brachionidae</taxon>
        <taxon>Brachionus</taxon>
    </lineage>
</organism>
<accession>A0A814Q3C4</accession>
<evidence type="ECO:0000313" key="2">
    <source>
        <dbReference type="Proteomes" id="UP000663879"/>
    </source>
</evidence>
<dbReference type="AlphaFoldDB" id="A0A814Q3C4"/>
<gene>
    <name evidence="1" type="ORF">OXX778_LOCUS21780</name>
</gene>
<feature type="non-terminal residue" evidence="1">
    <location>
        <position position="1"/>
    </location>
</feature>
<proteinExistence type="predicted"/>
<dbReference type="EMBL" id="CAJNOC010008381">
    <property type="protein sequence ID" value="CAF1114710.1"/>
    <property type="molecule type" value="Genomic_DNA"/>
</dbReference>
<name>A0A814Q3C4_9BILA</name>
<evidence type="ECO:0000313" key="1">
    <source>
        <dbReference type="EMBL" id="CAF1114710.1"/>
    </source>
</evidence>
<sequence length="576" mass="65405">MDFKDYYLKQAGSGLPYFQGSLYQKGYGLGGIFRRIFKYIMPIVRENAIPAVKTVGKELLKSAANVGNDSDRFNPDEGEGLALRPNMTINKKMKIFTDSNECAKSELDLFMTPSTNTSIVSGGWFEINSTSSLSVVSIYKDKVLVTGDDATAPINNFLHSLFSQVELSFNGQSFENSNNVYPYKAYITDLLNYGQDSKNSYLQSNLFYRDDAGRYDTIGSHGDANFLANSGYVKHRYLINNVSMNLKLIPTRPEFCLMGDKTKSYYISVDQASLLVRKAQINPSVMLGHALALEKTTAKYPIKRVVVKQHTIELSLVLSKNSAYDGVLDQNPFNFGHFNLTKLNLMVDGQSSPYYKPLEFNFAKNQYIRGYYSLFENIDKPVFATGNDISREDYPNGYSLFAFDLTPDLCSGDQFNIIRTGNLDVGLTFADSLDDSIVVIFYLEYDNLLQKILESNPQTNKEFIGVYARNELPIIKFYPCCFILNTADRSHVGIHWLAIYYDAQKTCNFFDSYGNSPSYFGLDDYIDKYSNGLIYNSKIIQSLNSDFCSYYCLLFLILRCNGYSMEKFCNFFYDES</sequence>
<dbReference type="Gene3D" id="3.40.395.10">
    <property type="entry name" value="Adenoviral Proteinase, Chain A"/>
    <property type="match status" value="1"/>
</dbReference>
<reference evidence="1" key="1">
    <citation type="submission" date="2021-02" db="EMBL/GenBank/DDBJ databases">
        <authorList>
            <person name="Nowell W R."/>
        </authorList>
    </citation>
    <scope>NUCLEOTIDE SEQUENCE</scope>
    <source>
        <strain evidence="1">Ploen Becks lab</strain>
    </source>
</reference>
<comment type="caution">
    <text evidence="1">The sequence shown here is derived from an EMBL/GenBank/DDBJ whole genome shotgun (WGS) entry which is preliminary data.</text>
</comment>